<keyword evidence="8 12" id="KW-0249">Electron transport</keyword>
<dbReference type="Pfam" id="PF03264">
    <property type="entry name" value="Cytochrom_NNT"/>
    <property type="match status" value="1"/>
</dbReference>
<evidence type="ECO:0000256" key="11">
    <source>
        <dbReference type="ARBA" id="ARBA00023136"/>
    </source>
</evidence>
<comment type="PTM">
    <text evidence="12">Binds 4 heme groups per subunit.</text>
</comment>
<keyword evidence="6 15" id="KW-0812">Transmembrane</keyword>
<reference evidence="17 20" key="2">
    <citation type="submission" date="2018-08" db="EMBL/GenBank/DDBJ databases">
        <title>Complete genome of the Arcobacter molluscorum type strain LMG 25693.</title>
        <authorList>
            <person name="Miller W.G."/>
            <person name="Yee E."/>
            <person name="Bono J.L."/>
        </authorList>
    </citation>
    <scope>NUCLEOTIDE SEQUENCE [LARGE SCALE GENOMIC DNA]</scope>
    <source>
        <strain evidence="17 20">CECT 7696</strain>
    </source>
</reference>
<dbReference type="SUPFAM" id="SSF48695">
    <property type="entry name" value="Multiheme cytochromes"/>
    <property type="match status" value="1"/>
</dbReference>
<proteinExistence type="inferred from homology"/>
<dbReference type="RefSeq" id="WP_099341330.1">
    <property type="nucleotide sequence ID" value="NZ_CP032098.1"/>
</dbReference>
<evidence type="ECO:0000256" key="15">
    <source>
        <dbReference type="SAM" id="Phobius"/>
    </source>
</evidence>
<dbReference type="InterPro" id="IPR051174">
    <property type="entry name" value="Cytochrome_c-type_ET"/>
</dbReference>
<dbReference type="GO" id="GO:0009055">
    <property type="term" value="F:electron transfer activity"/>
    <property type="evidence" value="ECO:0007669"/>
    <property type="project" value="TreeGrafter"/>
</dbReference>
<dbReference type="Proteomes" id="UP000221222">
    <property type="component" value="Unassembled WGS sequence"/>
</dbReference>
<evidence type="ECO:0000256" key="9">
    <source>
        <dbReference type="ARBA" id="ARBA00022989"/>
    </source>
</evidence>
<feature type="binding site" description="covalent" evidence="13">
    <location>
        <position position="49"/>
    </location>
    <ligand>
        <name>heme</name>
        <dbReference type="ChEBI" id="CHEBI:30413"/>
        <label>1</label>
    </ligand>
</feature>
<feature type="transmembrane region" description="Helical" evidence="15">
    <location>
        <begin position="12"/>
        <end position="37"/>
    </location>
</feature>
<dbReference type="GO" id="GO:0020037">
    <property type="term" value="F:heme binding"/>
    <property type="evidence" value="ECO:0007669"/>
    <property type="project" value="InterPro"/>
</dbReference>
<dbReference type="EMBL" id="NXFY01000002">
    <property type="protein sequence ID" value="PHO18970.1"/>
    <property type="molecule type" value="Genomic_DNA"/>
</dbReference>
<dbReference type="KEGG" id="amol:AMOL_1576"/>
<evidence type="ECO:0000256" key="3">
    <source>
        <dbReference type="ARBA" id="ARBA00022448"/>
    </source>
</evidence>
<dbReference type="AlphaFoldDB" id="A0A2G1DKI5"/>
<feature type="binding site" description="axial binding residue" evidence="14">
    <location>
        <position position="167"/>
    </location>
    <ligand>
        <name>heme</name>
        <dbReference type="ChEBI" id="CHEBI:30413"/>
        <label>4</label>
    </ligand>
    <ligandPart>
        <name>Fe</name>
        <dbReference type="ChEBI" id="CHEBI:18248"/>
    </ligandPart>
</feature>
<evidence type="ECO:0000256" key="7">
    <source>
        <dbReference type="ARBA" id="ARBA00022723"/>
    </source>
</evidence>
<accession>A0A2G1DKI5</accession>
<evidence type="ECO:0000256" key="2">
    <source>
        <dbReference type="ARBA" id="ARBA00007395"/>
    </source>
</evidence>
<dbReference type="EMBL" id="CP032098">
    <property type="protein sequence ID" value="AXX92545.1"/>
    <property type="molecule type" value="Genomic_DNA"/>
</dbReference>
<evidence type="ECO:0000256" key="1">
    <source>
        <dbReference type="ARBA" id="ARBA00004162"/>
    </source>
</evidence>
<feature type="binding site" description="covalent" evidence="13">
    <location>
        <position position="76"/>
    </location>
    <ligand>
        <name>heme</name>
        <dbReference type="ChEBI" id="CHEBI:30413"/>
        <label>2</label>
    </ligand>
</feature>
<dbReference type="PANTHER" id="PTHR30333:SF1">
    <property type="entry name" value="CYTOCHROME C-TYPE PROTEIN NAPC"/>
    <property type="match status" value="1"/>
</dbReference>
<evidence type="ECO:0000256" key="10">
    <source>
        <dbReference type="ARBA" id="ARBA00023004"/>
    </source>
</evidence>
<dbReference type="Gene3D" id="1.10.3820.10">
    <property type="entry name" value="Di-heme elbow motif domain"/>
    <property type="match status" value="1"/>
</dbReference>
<dbReference type="GO" id="GO:0019333">
    <property type="term" value="P:denitrification pathway"/>
    <property type="evidence" value="ECO:0007669"/>
    <property type="project" value="InterPro"/>
</dbReference>
<dbReference type="GO" id="GO:0005886">
    <property type="term" value="C:plasma membrane"/>
    <property type="evidence" value="ECO:0007669"/>
    <property type="project" value="UniProtKB-SubCell"/>
</dbReference>
<evidence type="ECO:0000313" key="20">
    <source>
        <dbReference type="Proteomes" id="UP000262712"/>
    </source>
</evidence>
<feature type="binding site" description="axial binding residue" evidence="14">
    <location>
        <position position="172"/>
    </location>
    <ligand>
        <name>heme</name>
        <dbReference type="ChEBI" id="CHEBI:30413"/>
        <label>2</label>
    </ligand>
    <ligandPart>
        <name>Fe</name>
        <dbReference type="ChEBI" id="CHEBI:18248"/>
    </ligandPart>
</feature>
<feature type="binding site" description="axial binding residue" evidence="14">
    <location>
        <position position="134"/>
    </location>
    <ligand>
        <name>heme</name>
        <dbReference type="ChEBI" id="CHEBI:30413"/>
        <label>3</label>
    </ligand>
    <ligandPart>
        <name>Fe</name>
        <dbReference type="ChEBI" id="CHEBI:18248"/>
    </ligandPart>
</feature>
<keyword evidence="10 12" id="KW-0408">Iron</keyword>
<comment type="similarity">
    <text evidence="2">Belongs to the NapC/NirT/NrfH family.</text>
</comment>
<name>A0A2G1DKI5_9BACT</name>
<feature type="binding site" description="covalent" evidence="13">
    <location>
        <position position="130"/>
    </location>
    <ligand>
        <name>heme</name>
        <dbReference type="ChEBI" id="CHEBI:30413"/>
        <label>3</label>
    </ligand>
</feature>
<evidence type="ECO:0000313" key="17">
    <source>
        <dbReference type="EMBL" id="AXX92545.1"/>
    </source>
</evidence>
<evidence type="ECO:0000256" key="12">
    <source>
        <dbReference type="PIRNR" id="PIRNR000013"/>
    </source>
</evidence>
<keyword evidence="5 12" id="KW-0349">Heme</keyword>
<feature type="binding site" description="covalent" evidence="13">
    <location>
        <position position="166"/>
    </location>
    <ligand>
        <name>heme</name>
        <dbReference type="ChEBI" id="CHEBI:30413"/>
        <label>4</label>
    </ligand>
</feature>
<feature type="binding site" description="covalent" evidence="13">
    <location>
        <position position="163"/>
    </location>
    <ligand>
        <name>heme</name>
        <dbReference type="ChEBI" id="CHEBI:30413"/>
        <label>4</label>
    </ligand>
</feature>
<dbReference type="GO" id="GO:0046872">
    <property type="term" value="F:metal ion binding"/>
    <property type="evidence" value="ECO:0007669"/>
    <property type="project" value="UniProtKB-KW"/>
</dbReference>
<sequence>MSRNTEKKAKSIWFIIGIFVLGGIIGLLFSFGVAVGVHKTSDDKFCTVCHTMQPMADSYYLDAHGGKNANGVQAKCVDCHLPHDSLANYLFEKARTGLHDFRVQNFGDPKSIDWEEKRKHAKRFVFDTGCMSCHTNLENATTGNTKAFVAHKEYFEKRTDKKCVECHKNVGHHILGDYIKK</sequence>
<dbReference type="GO" id="GO:0009061">
    <property type="term" value="P:anaerobic respiration"/>
    <property type="evidence" value="ECO:0007669"/>
    <property type="project" value="TreeGrafter"/>
</dbReference>
<reference evidence="18 19" key="1">
    <citation type="submission" date="2017-09" db="EMBL/GenBank/DDBJ databases">
        <title>Arcobacter canalis sp. nov., a new species isolated from a water canal contaminated with urban sewage.</title>
        <authorList>
            <person name="Perez-Cataluna A."/>
            <person name="Salas-Masso N."/>
            <person name="Figueras M.J."/>
        </authorList>
    </citation>
    <scope>NUCLEOTIDE SEQUENCE [LARGE SCALE GENOMIC DNA]</scope>
    <source>
        <strain evidence="18 19">F98-3</strain>
    </source>
</reference>
<evidence type="ECO:0000313" key="19">
    <source>
        <dbReference type="Proteomes" id="UP000221222"/>
    </source>
</evidence>
<feature type="binding site" description="covalent" evidence="13">
    <location>
        <position position="133"/>
    </location>
    <ligand>
        <name>heme</name>
        <dbReference type="ChEBI" id="CHEBI:30413"/>
        <label>3</label>
    </ligand>
</feature>
<comment type="subcellular location">
    <subcellularLocation>
        <location evidence="1">Cell membrane</location>
        <topology evidence="1">Single-pass membrane protein</topology>
    </subcellularLocation>
</comment>
<keyword evidence="9 15" id="KW-1133">Transmembrane helix</keyword>
<comment type="cofactor">
    <cofactor evidence="13">
        <name>heme</name>
        <dbReference type="ChEBI" id="CHEBI:30413"/>
    </cofactor>
    <text evidence="13">Binds 4 heme groups per subunit.</text>
</comment>
<evidence type="ECO:0000256" key="4">
    <source>
        <dbReference type="ARBA" id="ARBA00022475"/>
    </source>
</evidence>
<keyword evidence="3 12" id="KW-0813">Transport</keyword>
<evidence type="ECO:0000256" key="8">
    <source>
        <dbReference type="ARBA" id="ARBA00022982"/>
    </source>
</evidence>
<dbReference type="InterPro" id="IPR036280">
    <property type="entry name" value="Multihaem_cyt_sf"/>
</dbReference>
<dbReference type="PANTHER" id="PTHR30333">
    <property type="entry name" value="CYTOCHROME C-TYPE PROTEIN"/>
    <property type="match status" value="1"/>
</dbReference>
<evidence type="ECO:0000256" key="5">
    <source>
        <dbReference type="ARBA" id="ARBA00022617"/>
    </source>
</evidence>
<evidence type="ECO:0000256" key="14">
    <source>
        <dbReference type="PIRSR" id="PIRSR000013-2"/>
    </source>
</evidence>
<gene>
    <name evidence="17" type="ORF">AMOL_1576</name>
    <name evidence="18" type="ORF">CPU12_01620</name>
</gene>
<keyword evidence="4" id="KW-1003">Cell membrane</keyword>
<dbReference type="Proteomes" id="UP000262712">
    <property type="component" value="Chromosome"/>
</dbReference>
<evidence type="ECO:0000313" key="18">
    <source>
        <dbReference type="EMBL" id="PHO18970.1"/>
    </source>
</evidence>
<keyword evidence="19" id="KW-1185">Reference proteome</keyword>
<dbReference type="InterPro" id="IPR005126">
    <property type="entry name" value="NapC/NirT_cyt_c_N"/>
</dbReference>
<evidence type="ECO:0000256" key="13">
    <source>
        <dbReference type="PIRSR" id="PIRSR000013-1"/>
    </source>
</evidence>
<dbReference type="InterPro" id="IPR038266">
    <property type="entry name" value="NapC/NirT_cytc_sf"/>
</dbReference>
<evidence type="ECO:0000259" key="16">
    <source>
        <dbReference type="Pfam" id="PF03264"/>
    </source>
</evidence>
<dbReference type="InterPro" id="IPR024717">
    <property type="entry name" value="NapC/NirT/NrfH"/>
</dbReference>
<organism evidence="18 19">
    <name type="scientific">Malaciobacter molluscorum LMG 25693</name>
    <dbReference type="NCBI Taxonomy" id="870501"/>
    <lineage>
        <taxon>Bacteria</taxon>
        <taxon>Pseudomonadati</taxon>
        <taxon>Campylobacterota</taxon>
        <taxon>Epsilonproteobacteria</taxon>
        <taxon>Campylobacterales</taxon>
        <taxon>Arcobacteraceae</taxon>
        <taxon>Malaciobacter</taxon>
    </lineage>
</organism>
<dbReference type="PIRSF" id="PIRSF000013">
    <property type="entry name" value="4_hem_cytochrm_NapC"/>
    <property type="match status" value="1"/>
</dbReference>
<feature type="domain" description="NapC/NirT cytochrome c N-terminal" evidence="16">
    <location>
        <begin position="11"/>
        <end position="174"/>
    </location>
</feature>
<feature type="binding site" description="axial binding residue" evidence="14">
    <location>
        <position position="80"/>
    </location>
    <ligand>
        <name>heme</name>
        <dbReference type="ChEBI" id="CHEBI:30413"/>
        <label>2</label>
    </ligand>
    <ligandPart>
        <name>Fe</name>
        <dbReference type="ChEBI" id="CHEBI:18248"/>
    </ligandPart>
</feature>
<evidence type="ECO:0000256" key="6">
    <source>
        <dbReference type="ARBA" id="ARBA00022692"/>
    </source>
</evidence>
<feature type="binding site" description="covalent" evidence="13">
    <location>
        <position position="79"/>
    </location>
    <ligand>
        <name>heme</name>
        <dbReference type="ChEBI" id="CHEBI:30413"/>
        <label>2</label>
    </ligand>
</feature>
<feature type="binding site" description="axial binding residue" evidence="14">
    <location>
        <position position="52"/>
    </location>
    <ligand>
        <name>heme</name>
        <dbReference type="ChEBI" id="CHEBI:30413"/>
        <label>1</label>
    </ligand>
    <ligandPart>
        <name>Fe</name>
        <dbReference type="ChEBI" id="CHEBI:18248"/>
    </ligandPart>
</feature>
<keyword evidence="11 15" id="KW-0472">Membrane</keyword>
<protein>
    <recommendedName>
        <fullName evidence="12">Cytochrome c-type protein</fullName>
    </recommendedName>
</protein>
<feature type="binding site" description="covalent" evidence="13">
    <location>
        <position position="46"/>
    </location>
    <ligand>
        <name>heme</name>
        <dbReference type="ChEBI" id="CHEBI:30413"/>
        <label>1</label>
    </ligand>
</feature>
<keyword evidence="7 12" id="KW-0479">Metal-binding</keyword>